<dbReference type="GO" id="GO:0006508">
    <property type="term" value="P:proteolysis"/>
    <property type="evidence" value="ECO:0007669"/>
    <property type="project" value="InterPro"/>
</dbReference>
<dbReference type="OrthoDB" id="5874963at2759"/>
<keyword evidence="3" id="KW-1185">Reference proteome</keyword>
<evidence type="ECO:0000313" key="3">
    <source>
        <dbReference type="Proteomes" id="UP000286415"/>
    </source>
</evidence>
<dbReference type="PANTHER" id="PTHR47966">
    <property type="entry name" value="BETA-SITE APP-CLEAVING ENZYME, ISOFORM A-RELATED"/>
    <property type="match status" value="1"/>
</dbReference>
<evidence type="ECO:0000256" key="1">
    <source>
        <dbReference type="ARBA" id="ARBA00007447"/>
    </source>
</evidence>
<protein>
    <submittedName>
        <fullName evidence="2">Saccharopepsin</fullName>
    </submittedName>
</protein>
<dbReference type="InterPro" id="IPR001461">
    <property type="entry name" value="Aspartic_peptidase_A1"/>
</dbReference>
<sequence length="145" mass="15904">MCLPRHCWILSLLLSAPEEVLVAQIGLGTPAQHFNVIFDTGSEIVWVPSRRCSGWFFSKCKKYNKRASSTYKKTAGEFEVNYLGGYVEGKIAEDTLRISRNKKNNDRSALTPFVCTKVAPPEGSTGAEILSGCPSLNRLQSTCGG</sequence>
<dbReference type="InParanoid" id="A0A419Q9J5"/>
<dbReference type="PROSITE" id="PS51767">
    <property type="entry name" value="PEPTIDASE_A1"/>
    <property type="match status" value="1"/>
</dbReference>
<dbReference type="AlphaFoldDB" id="A0A419Q9J5"/>
<dbReference type="InterPro" id="IPR033121">
    <property type="entry name" value="PEPTIDASE_A1"/>
</dbReference>
<name>A0A419Q9J5_CLOSI</name>
<dbReference type="STRING" id="79923.A0A419Q9J5"/>
<dbReference type="PROSITE" id="PS00141">
    <property type="entry name" value="ASP_PROTEASE"/>
    <property type="match status" value="1"/>
</dbReference>
<dbReference type="SUPFAM" id="SSF50630">
    <property type="entry name" value="Acid proteases"/>
    <property type="match status" value="1"/>
</dbReference>
<dbReference type="GO" id="GO:0004190">
    <property type="term" value="F:aspartic-type endopeptidase activity"/>
    <property type="evidence" value="ECO:0007669"/>
    <property type="project" value="InterPro"/>
</dbReference>
<gene>
    <name evidence="2" type="ORF">CSKR_111909</name>
</gene>
<dbReference type="Pfam" id="PF00026">
    <property type="entry name" value="Asp"/>
    <property type="match status" value="1"/>
</dbReference>
<reference evidence="2 3" key="1">
    <citation type="journal article" date="2018" name="Biotechnol. Adv.">
        <title>Improved genomic resources and new bioinformatic workflow for the carcinogenic parasite Clonorchis sinensis: Biotechnological implications.</title>
        <authorList>
            <person name="Wang D."/>
            <person name="Korhonen P.K."/>
            <person name="Gasser R.B."/>
            <person name="Young N.D."/>
        </authorList>
    </citation>
    <scope>NUCLEOTIDE SEQUENCE [LARGE SCALE GENOMIC DNA]</scope>
    <source>
        <strain evidence="2">Cs-k2</strain>
    </source>
</reference>
<dbReference type="Gene3D" id="2.40.70.10">
    <property type="entry name" value="Acid Proteases"/>
    <property type="match status" value="1"/>
</dbReference>
<dbReference type="CDD" id="cd05471">
    <property type="entry name" value="pepsin_like"/>
    <property type="match status" value="1"/>
</dbReference>
<dbReference type="PANTHER" id="PTHR47966:SF51">
    <property type="entry name" value="BETA-SITE APP-CLEAVING ENZYME, ISOFORM A-RELATED"/>
    <property type="match status" value="1"/>
</dbReference>
<dbReference type="EMBL" id="NIRI02000056">
    <property type="protein sequence ID" value="KAG5442663.1"/>
    <property type="molecule type" value="Genomic_DNA"/>
</dbReference>
<dbReference type="InterPro" id="IPR021109">
    <property type="entry name" value="Peptidase_aspartic_dom_sf"/>
</dbReference>
<proteinExistence type="inferred from homology"/>
<dbReference type="Proteomes" id="UP000286415">
    <property type="component" value="Unassembled WGS sequence"/>
</dbReference>
<accession>A0A419Q9J5</accession>
<organism evidence="2 3">
    <name type="scientific">Clonorchis sinensis</name>
    <name type="common">Chinese liver fluke</name>
    <dbReference type="NCBI Taxonomy" id="79923"/>
    <lineage>
        <taxon>Eukaryota</taxon>
        <taxon>Metazoa</taxon>
        <taxon>Spiralia</taxon>
        <taxon>Lophotrochozoa</taxon>
        <taxon>Platyhelminthes</taxon>
        <taxon>Trematoda</taxon>
        <taxon>Digenea</taxon>
        <taxon>Opisthorchiida</taxon>
        <taxon>Opisthorchiata</taxon>
        <taxon>Opisthorchiidae</taxon>
        <taxon>Clonorchis</taxon>
    </lineage>
</organism>
<comment type="similarity">
    <text evidence="1">Belongs to the peptidase A1 family.</text>
</comment>
<dbReference type="InterPro" id="IPR034164">
    <property type="entry name" value="Pepsin-like_dom"/>
</dbReference>
<comment type="caution">
    <text evidence="2">The sequence shown here is derived from an EMBL/GenBank/DDBJ whole genome shotgun (WGS) entry which is preliminary data.</text>
</comment>
<dbReference type="InterPro" id="IPR001969">
    <property type="entry name" value="Aspartic_peptidase_AS"/>
</dbReference>
<evidence type="ECO:0000313" key="2">
    <source>
        <dbReference type="EMBL" id="KAG5442663.1"/>
    </source>
</evidence>
<reference evidence="2 3" key="2">
    <citation type="journal article" date="2021" name="Genomics">
        <title>High-quality reference genome for Clonorchis sinensis.</title>
        <authorList>
            <person name="Young N.D."/>
            <person name="Stroehlein A.J."/>
            <person name="Kinkar L."/>
            <person name="Wang T."/>
            <person name="Sohn W.M."/>
            <person name="Chang B.C.H."/>
            <person name="Kaur P."/>
            <person name="Weisz D."/>
            <person name="Dudchenko O."/>
            <person name="Aiden E.L."/>
            <person name="Korhonen P.K."/>
            <person name="Gasser R.B."/>
        </authorList>
    </citation>
    <scope>NUCLEOTIDE SEQUENCE [LARGE SCALE GENOMIC DNA]</scope>
    <source>
        <strain evidence="2">Cs-k2</strain>
    </source>
</reference>